<name>A0A9P5NQ90_GYMJU</name>
<dbReference type="Proteomes" id="UP000724874">
    <property type="component" value="Unassembled WGS sequence"/>
</dbReference>
<proteinExistence type="predicted"/>
<dbReference type="AlphaFoldDB" id="A0A9P5NQ90"/>
<evidence type="ECO:0000313" key="1">
    <source>
        <dbReference type="EMBL" id="KAF8900254.1"/>
    </source>
</evidence>
<dbReference type="OrthoDB" id="2985022at2759"/>
<sequence length="141" mass="15197">MLPRILRIITGQMLLEQVAPELITIEQFKDWLESTDANITFIGEPTGDLSSLSKRNPLNTIVTYCSNRANNVCGGPCTVYNGGATCLNTPNTNCLSATNNVGFCDRSGCHGSCNQFSSCGTRLDNNFCYTPGTQSILVGAY</sequence>
<reference evidence="1" key="1">
    <citation type="submission" date="2020-11" db="EMBL/GenBank/DDBJ databases">
        <authorList>
            <consortium name="DOE Joint Genome Institute"/>
            <person name="Ahrendt S."/>
            <person name="Riley R."/>
            <person name="Andreopoulos W."/>
            <person name="LaButti K."/>
            <person name="Pangilinan J."/>
            <person name="Ruiz-duenas F.J."/>
            <person name="Barrasa J.M."/>
            <person name="Sanchez-Garcia M."/>
            <person name="Camarero S."/>
            <person name="Miyauchi S."/>
            <person name="Serrano A."/>
            <person name="Linde D."/>
            <person name="Babiker R."/>
            <person name="Drula E."/>
            <person name="Ayuso-Fernandez I."/>
            <person name="Pacheco R."/>
            <person name="Padilla G."/>
            <person name="Ferreira P."/>
            <person name="Barriuso J."/>
            <person name="Kellner H."/>
            <person name="Castanera R."/>
            <person name="Alfaro M."/>
            <person name="Ramirez L."/>
            <person name="Pisabarro A.G."/>
            <person name="Kuo A."/>
            <person name="Tritt A."/>
            <person name="Lipzen A."/>
            <person name="He G."/>
            <person name="Yan M."/>
            <person name="Ng V."/>
            <person name="Cullen D."/>
            <person name="Martin F."/>
            <person name="Rosso M.-N."/>
            <person name="Henrissat B."/>
            <person name="Hibbett D."/>
            <person name="Martinez A.T."/>
            <person name="Grigoriev I.V."/>
        </authorList>
    </citation>
    <scope>NUCLEOTIDE SEQUENCE</scope>
    <source>
        <strain evidence="1">AH 44721</strain>
    </source>
</reference>
<keyword evidence="2" id="KW-1185">Reference proteome</keyword>
<accession>A0A9P5NQ90</accession>
<evidence type="ECO:0000313" key="2">
    <source>
        <dbReference type="Proteomes" id="UP000724874"/>
    </source>
</evidence>
<gene>
    <name evidence="1" type="ORF">CPB84DRAFT_1779177</name>
</gene>
<dbReference type="EMBL" id="JADNYJ010000048">
    <property type="protein sequence ID" value="KAF8900254.1"/>
    <property type="molecule type" value="Genomic_DNA"/>
</dbReference>
<comment type="caution">
    <text evidence="1">The sequence shown here is derived from an EMBL/GenBank/DDBJ whole genome shotgun (WGS) entry which is preliminary data.</text>
</comment>
<protein>
    <submittedName>
        <fullName evidence="1">Uncharacterized protein</fullName>
    </submittedName>
</protein>
<organism evidence="1 2">
    <name type="scientific">Gymnopilus junonius</name>
    <name type="common">Spectacular rustgill mushroom</name>
    <name type="synonym">Gymnopilus spectabilis subsp. junonius</name>
    <dbReference type="NCBI Taxonomy" id="109634"/>
    <lineage>
        <taxon>Eukaryota</taxon>
        <taxon>Fungi</taxon>
        <taxon>Dikarya</taxon>
        <taxon>Basidiomycota</taxon>
        <taxon>Agaricomycotina</taxon>
        <taxon>Agaricomycetes</taxon>
        <taxon>Agaricomycetidae</taxon>
        <taxon>Agaricales</taxon>
        <taxon>Agaricineae</taxon>
        <taxon>Hymenogastraceae</taxon>
        <taxon>Gymnopilus</taxon>
    </lineage>
</organism>